<dbReference type="PANTHER" id="PTHR42784">
    <property type="entry name" value="PYRANOSE 2-OXIDASE"/>
    <property type="match status" value="1"/>
</dbReference>
<evidence type="ECO:0000256" key="4">
    <source>
        <dbReference type="ARBA" id="ARBA00022827"/>
    </source>
</evidence>
<dbReference type="InterPro" id="IPR036188">
    <property type="entry name" value="FAD/NAD-bd_sf"/>
</dbReference>
<evidence type="ECO:0000256" key="3">
    <source>
        <dbReference type="ARBA" id="ARBA00022630"/>
    </source>
</evidence>
<dbReference type="GO" id="GO:0016614">
    <property type="term" value="F:oxidoreductase activity, acting on CH-OH group of donors"/>
    <property type="evidence" value="ECO:0007669"/>
    <property type="project" value="InterPro"/>
</dbReference>
<evidence type="ECO:0000313" key="9">
    <source>
        <dbReference type="Proteomes" id="UP000431269"/>
    </source>
</evidence>
<evidence type="ECO:0000259" key="6">
    <source>
        <dbReference type="Pfam" id="PF01266"/>
    </source>
</evidence>
<evidence type="ECO:0000256" key="1">
    <source>
        <dbReference type="ARBA" id="ARBA00001974"/>
    </source>
</evidence>
<dbReference type="InterPro" id="IPR006076">
    <property type="entry name" value="FAD-dep_OxRdtase"/>
</dbReference>
<dbReference type="EMBL" id="CP047045">
    <property type="protein sequence ID" value="QGZ93327.1"/>
    <property type="molecule type" value="Genomic_DNA"/>
</dbReference>
<proteinExistence type="inferred from homology"/>
<evidence type="ECO:0000259" key="7">
    <source>
        <dbReference type="Pfam" id="PF05199"/>
    </source>
</evidence>
<organism evidence="8 9">
    <name type="scientific">Terricaulis silvestris</name>
    <dbReference type="NCBI Taxonomy" id="2686094"/>
    <lineage>
        <taxon>Bacteria</taxon>
        <taxon>Pseudomonadati</taxon>
        <taxon>Pseudomonadota</taxon>
        <taxon>Alphaproteobacteria</taxon>
        <taxon>Caulobacterales</taxon>
        <taxon>Caulobacteraceae</taxon>
        <taxon>Terricaulis</taxon>
    </lineage>
</organism>
<keyword evidence="4" id="KW-0274">FAD</keyword>
<reference evidence="9" key="1">
    <citation type="submission" date="2019-12" db="EMBL/GenBank/DDBJ databases">
        <title>Complete genome of Terracaulis silvestris 0127_4.</title>
        <authorList>
            <person name="Vieira S."/>
            <person name="Riedel T."/>
            <person name="Sproer C."/>
            <person name="Pascual J."/>
            <person name="Boedeker C."/>
            <person name="Overmann J."/>
        </authorList>
    </citation>
    <scope>NUCLEOTIDE SEQUENCE [LARGE SCALE GENOMIC DNA]</scope>
    <source>
        <strain evidence="9">0127_4</strain>
    </source>
</reference>
<dbReference type="Gene3D" id="3.50.50.60">
    <property type="entry name" value="FAD/NAD(P)-binding domain"/>
    <property type="match status" value="2"/>
</dbReference>
<dbReference type="InterPro" id="IPR007867">
    <property type="entry name" value="GMC_OxRtase_C"/>
</dbReference>
<protein>
    <submittedName>
        <fullName evidence="8">6'''-hydroxyparomomycin C oxidase</fullName>
        <ecNumber evidence="8">1.1.3.-</ecNumber>
    </submittedName>
</protein>
<dbReference type="AlphaFoldDB" id="A0A6I6ML09"/>
<dbReference type="SUPFAM" id="SSF51905">
    <property type="entry name" value="FAD/NAD(P)-binding domain"/>
    <property type="match status" value="1"/>
</dbReference>
<feature type="domain" description="Glucose-methanol-choline oxidoreductase C-terminal" evidence="7">
    <location>
        <begin position="371"/>
        <end position="494"/>
    </location>
</feature>
<name>A0A6I6ML09_9CAUL</name>
<dbReference type="KEGG" id="tsv:DSM104635_00136"/>
<keyword evidence="9" id="KW-1185">Reference proteome</keyword>
<dbReference type="PANTHER" id="PTHR42784:SF1">
    <property type="entry name" value="PYRANOSE 2-OXIDASE"/>
    <property type="match status" value="1"/>
</dbReference>
<dbReference type="RefSeq" id="WP_158764335.1">
    <property type="nucleotide sequence ID" value="NZ_CP047045.1"/>
</dbReference>
<dbReference type="Pfam" id="PF01266">
    <property type="entry name" value="DAO"/>
    <property type="match status" value="1"/>
</dbReference>
<evidence type="ECO:0000313" key="8">
    <source>
        <dbReference type="EMBL" id="QGZ93327.1"/>
    </source>
</evidence>
<gene>
    <name evidence="8" type="primary">livQ_1</name>
    <name evidence="8" type="ORF">DSM104635_00136</name>
</gene>
<dbReference type="Proteomes" id="UP000431269">
    <property type="component" value="Chromosome"/>
</dbReference>
<comment type="similarity">
    <text evidence="2">Belongs to the GMC oxidoreductase family.</text>
</comment>
<keyword evidence="3" id="KW-0285">Flavoprotein</keyword>
<sequence>MAIIDARDLPEATEIEADLVIIGGGMAGIAIATEWAGANKSVAILESGGLEFDQTIQDLYRGSGVMRAPDNPEASLDDYTWQSRMRILGGSAAIWGGKCVPLDEADFTRRDWLSRTGWPMTRAQLQPYYDRACRLLEIPLFDRDFDSSSEEGRPALTVNGARDFFSAPRYFSPVGGGADRDKFDRFRTAPSEAANVNVYLHANVTEIRKRRRGRRISDLAVACLNGKRHTARGRAYVLATGGIENVRLLLASDLGNDSDQLGRNFMGHVTYGQFEDEKPISMFALSDAQRAMTLYTDNGRDKVHCVLAATLEAQRRFNMGNFTATMVNATFPPNANVEAARMLASMLDQNGLRAEPAQRVAIYFMAEHMPNPESRITLDIANVDALGIPKVRLDWVYTRRDLDNLEAGVNALAQVLGETNTGRVCWPVPRNEWLAGFSPSRHHMGATRMSIDADEGVVNEHCRVHGLDNLYVASVSVFPTSGIANPTLTLIALAMRMSDHLKRDLGVRS</sequence>
<comment type="cofactor">
    <cofactor evidence="1">
        <name>FAD</name>
        <dbReference type="ChEBI" id="CHEBI:57692"/>
    </cofactor>
</comment>
<dbReference type="EC" id="1.1.3.-" evidence="8"/>
<dbReference type="InterPro" id="IPR051473">
    <property type="entry name" value="P2Ox-like"/>
</dbReference>
<feature type="domain" description="FAD dependent oxidoreductase" evidence="6">
    <location>
        <begin position="18"/>
        <end position="244"/>
    </location>
</feature>
<evidence type="ECO:0000256" key="5">
    <source>
        <dbReference type="ARBA" id="ARBA00023002"/>
    </source>
</evidence>
<dbReference type="Pfam" id="PF05199">
    <property type="entry name" value="GMC_oxred_C"/>
    <property type="match status" value="1"/>
</dbReference>
<accession>A0A6I6ML09</accession>
<keyword evidence="5 8" id="KW-0560">Oxidoreductase</keyword>
<evidence type="ECO:0000256" key="2">
    <source>
        <dbReference type="ARBA" id="ARBA00010790"/>
    </source>
</evidence>